<feature type="domain" description="Zinc finger DksA/TraR C4-type" evidence="5">
    <location>
        <begin position="80"/>
        <end position="112"/>
    </location>
</feature>
<dbReference type="PROSITE" id="PS51128">
    <property type="entry name" value="ZF_DKSA_2"/>
    <property type="match status" value="1"/>
</dbReference>
<evidence type="ECO:0000313" key="6">
    <source>
        <dbReference type="EMBL" id="QVT81446.1"/>
    </source>
</evidence>
<evidence type="ECO:0000256" key="1">
    <source>
        <dbReference type="ARBA" id="ARBA00022723"/>
    </source>
</evidence>
<dbReference type="InterPro" id="IPR000962">
    <property type="entry name" value="Znf_DskA_TraR"/>
</dbReference>
<keyword evidence="7" id="KW-1185">Reference proteome</keyword>
<keyword evidence="2" id="KW-0863">Zinc-finger</keyword>
<reference evidence="6 7" key="1">
    <citation type="submission" date="2021-05" db="EMBL/GenBank/DDBJ databases">
        <title>Complete genome of Nocardioides aquaticus KCTC 9944T isolated from meromictic and hypersaline Ekho Lake, Antarctica.</title>
        <authorList>
            <person name="Hwang K."/>
            <person name="Kim K.M."/>
            <person name="Choe H."/>
        </authorList>
    </citation>
    <scope>NUCLEOTIDE SEQUENCE [LARGE SCALE GENOMIC DNA]</scope>
    <source>
        <strain evidence="6 7">KCTC 9944</strain>
    </source>
</reference>
<organism evidence="6 7">
    <name type="scientific">Nocardioides aquaticus</name>
    <dbReference type="NCBI Taxonomy" id="160826"/>
    <lineage>
        <taxon>Bacteria</taxon>
        <taxon>Bacillati</taxon>
        <taxon>Actinomycetota</taxon>
        <taxon>Actinomycetes</taxon>
        <taxon>Propionibacteriales</taxon>
        <taxon>Nocardioidaceae</taxon>
        <taxon>Nocardioides</taxon>
    </lineage>
</organism>
<sequence length="116" mass="12378">MHDPRPALLADRDRTLRRLAGLQADYAEVVDASRDTNADDEHDPEGHTIAFERSQTGSLVQQAVRHLAGTDAALARVAAGTYGTCTACGEQIAPERLEARPAAPTCVRCAAGPSRR</sequence>
<dbReference type="Gene3D" id="1.20.120.910">
    <property type="entry name" value="DksA, coiled-coil domain"/>
    <property type="match status" value="1"/>
</dbReference>
<evidence type="ECO:0000256" key="4">
    <source>
        <dbReference type="PROSITE-ProRule" id="PRU00510"/>
    </source>
</evidence>
<dbReference type="EMBL" id="CP075371">
    <property type="protein sequence ID" value="QVT81446.1"/>
    <property type="molecule type" value="Genomic_DNA"/>
</dbReference>
<dbReference type="RefSeq" id="WP_214056821.1">
    <property type="nucleotide sequence ID" value="NZ_BAAAHS010000011.1"/>
</dbReference>
<proteinExistence type="predicted"/>
<dbReference type="PANTHER" id="PTHR33823">
    <property type="entry name" value="RNA POLYMERASE-BINDING TRANSCRIPTION FACTOR DKSA-RELATED"/>
    <property type="match status" value="1"/>
</dbReference>
<dbReference type="Proteomes" id="UP000679307">
    <property type="component" value="Chromosome"/>
</dbReference>
<dbReference type="Pfam" id="PF01258">
    <property type="entry name" value="zf-dskA_traR"/>
    <property type="match status" value="1"/>
</dbReference>
<gene>
    <name evidence="6" type="primary">dksA_2</name>
    <name evidence="6" type="ORF">ENKNEFLB_03856</name>
</gene>
<evidence type="ECO:0000256" key="2">
    <source>
        <dbReference type="ARBA" id="ARBA00022771"/>
    </source>
</evidence>
<evidence type="ECO:0000313" key="7">
    <source>
        <dbReference type="Proteomes" id="UP000679307"/>
    </source>
</evidence>
<feature type="zinc finger region" description="dksA C4-type" evidence="4">
    <location>
        <begin position="85"/>
        <end position="109"/>
    </location>
</feature>
<evidence type="ECO:0000259" key="5">
    <source>
        <dbReference type="Pfam" id="PF01258"/>
    </source>
</evidence>
<keyword evidence="1" id="KW-0479">Metal-binding</keyword>
<name>A0ABX8EM56_9ACTN</name>
<keyword evidence="3" id="KW-0862">Zinc</keyword>
<evidence type="ECO:0000256" key="3">
    <source>
        <dbReference type="ARBA" id="ARBA00022833"/>
    </source>
</evidence>
<dbReference type="SUPFAM" id="SSF57716">
    <property type="entry name" value="Glucocorticoid receptor-like (DNA-binding domain)"/>
    <property type="match status" value="1"/>
</dbReference>
<protein>
    <submittedName>
        <fullName evidence="6">RNA polymerase-binding transcription factor DksA</fullName>
    </submittedName>
</protein>
<accession>A0ABX8EM56</accession>